<gene>
    <name evidence="2" type="ORF">C1SCF055_LOCUS5379</name>
</gene>
<feature type="compositionally biased region" description="Basic residues" evidence="1">
    <location>
        <begin position="120"/>
        <end position="132"/>
    </location>
</feature>
<dbReference type="AlphaFoldDB" id="A0A9P1FHG8"/>
<accession>A0A9P1FHG8</accession>
<evidence type="ECO:0000256" key="1">
    <source>
        <dbReference type="SAM" id="MobiDB-lite"/>
    </source>
</evidence>
<sequence>MLMEEKMAYTRSCRSSPSTRANPAVGESTRPLQQVPAVRKEVGMGRGRPIVYNDKSFAKTAAAAFTVLIYGNHLLQGQRLHASSQHGFEGLEFEPIQGQGIRIHGTSQEPIDDATAPRGTRPKQRATSKSKRNSSSMAADQLDFDWALVENYERETNAYLKCLATHHDYKMAGAEVDLLDLIEVFAGKATVTDLAQHYGLSALQPFDLIYGQDLADPGTAEALRQTVRRAMNNAPLVVLGSDLCAEQLYNGRLFLGENPVKSAIWEEPRVKCLREHPDAIEVDCGAGAYSTENLDCEPIQKAHRLVSSCFITNSPELVQRLSLKMTPEQKMHTRPIQGKHTKASGEYCHGLARAILERLRTEAGLRNPQRFLTTKHEAYYTTPANLEEDWNPVLDEAEQRFNTRHRTGSMDFEQNSGGVGSKCA</sequence>
<organism evidence="2">
    <name type="scientific">Cladocopium goreaui</name>
    <dbReference type="NCBI Taxonomy" id="2562237"/>
    <lineage>
        <taxon>Eukaryota</taxon>
        <taxon>Sar</taxon>
        <taxon>Alveolata</taxon>
        <taxon>Dinophyceae</taxon>
        <taxon>Suessiales</taxon>
        <taxon>Symbiodiniaceae</taxon>
        <taxon>Cladocopium</taxon>
    </lineage>
</organism>
<dbReference type="EMBL" id="CAMXCT010000327">
    <property type="protein sequence ID" value="CAI3977224.1"/>
    <property type="molecule type" value="Genomic_DNA"/>
</dbReference>
<feature type="region of interest" description="Disordered" evidence="1">
    <location>
        <begin position="404"/>
        <end position="424"/>
    </location>
</feature>
<protein>
    <submittedName>
        <fullName evidence="4">Pentatricopeptide repeat-containing protein, mitochondrial</fullName>
    </submittedName>
</protein>
<proteinExistence type="predicted"/>
<dbReference type="EMBL" id="CAMXCT030000327">
    <property type="protein sequence ID" value="CAL4764536.1"/>
    <property type="molecule type" value="Genomic_DNA"/>
</dbReference>
<evidence type="ECO:0000313" key="3">
    <source>
        <dbReference type="EMBL" id="CAL1130599.1"/>
    </source>
</evidence>
<evidence type="ECO:0000313" key="4">
    <source>
        <dbReference type="EMBL" id="CAL4764536.1"/>
    </source>
</evidence>
<reference evidence="2" key="1">
    <citation type="submission" date="2022-10" db="EMBL/GenBank/DDBJ databases">
        <authorList>
            <person name="Chen Y."/>
            <person name="Dougan E. K."/>
            <person name="Chan C."/>
            <person name="Rhodes N."/>
            <person name="Thang M."/>
        </authorList>
    </citation>
    <scope>NUCLEOTIDE SEQUENCE</scope>
</reference>
<comment type="caution">
    <text evidence="2">The sequence shown here is derived from an EMBL/GenBank/DDBJ whole genome shotgun (WGS) entry which is preliminary data.</text>
</comment>
<dbReference type="EMBL" id="CAMXCT020000327">
    <property type="protein sequence ID" value="CAL1130599.1"/>
    <property type="molecule type" value="Genomic_DNA"/>
</dbReference>
<evidence type="ECO:0000313" key="5">
    <source>
        <dbReference type="Proteomes" id="UP001152797"/>
    </source>
</evidence>
<reference evidence="3" key="2">
    <citation type="submission" date="2024-04" db="EMBL/GenBank/DDBJ databases">
        <authorList>
            <person name="Chen Y."/>
            <person name="Shah S."/>
            <person name="Dougan E. K."/>
            <person name="Thang M."/>
            <person name="Chan C."/>
        </authorList>
    </citation>
    <scope>NUCLEOTIDE SEQUENCE [LARGE SCALE GENOMIC DNA]</scope>
</reference>
<dbReference type="Proteomes" id="UP001152797">
    <property type="component" value="Unassembled WGS sequence"/>
</dbReference>
<feature type="region of interest" description="Disordered" evidence="1">
    <location>
        <begin position="9"/>
        <end position="29"/>
    </location>
</feature>
<feature type="compositionally biased region" description="Polar residues" evidence="1">
    <location>
        <begin position="12"/>
        <end position="21"/>
    </location>
</feature>
<keyword evidence="5" id="KW-1185">Reference proteome</keyword>
<name>A0A9P1FHG8_9DINO</name>
<evidence type="ECO:0000313" key="2">
    <source>
        <dbReference type="EMBL" id="CAI3977224.1"/>
    </source>
</evidence>
<feature type="region of interest" description="Disordered" evidence="1">
    <location>
        <begin position="107"/>
        <end position="134"/>
    </location>
</feature>